<dbReference type="PANTHER" id="PTHR30419">
    <property type="entry name" value="HTH-TYPE TRANSCRIPTIONAL REGULATOR YBHD"/>
    <property type="match status" value="1"/>
</dbReference>
<feature type="domain" description="HTH lysR-type" evidence="6">
    <location>
        <begin position="3"/>
        <end position="60"/>
    </location>
</feature>
<evidence type="ECO:0000256" key="2">
    <source>
        <dbReference type="ARBA" id="ARBA00022491"/>
    </source>
</evidence>
<dbReference type="FunFam" id="1.10.10.10:FF:000001">
    <property type="entry name" value="LysR family transcriptional regulator"/>
    <property type="match status" value="1"/>
</dbReference>
<dbReference type="Gene3D" id="3.40.190.290">
    <property type="match status" value="1"/>
</dbReference>
<dbReference type="InterPro" id="IPR005119">
    <property type="entry name" value="LysR_subst-bd"/>
</dbReference>
<dbReference type="Gene3D" id="1.10.10.10">
    <property type="entry name" value="Winged helix-like DNA-binding domain superfamily/Winged helix DNA-binding domain"/>
    <property type="match status" value="1"/>
</dbReference>
<evidence type="ECO:0000256" key="4">
    <source>
        <dbReference type="ARBA" id="ARBA00023125"/>
    </source>
</evidence>
<dbReference type="SUPFAM" id="SSF46785">
    <property type="entry name" value="Winged helix' DNA-binding domain"/>
    <property type="match status" value="1"/>
</dbReference>
<dbReference type="SUPFAM" id="SSF53850">
    <property type="entry name" value="Periplasmic binding protein-like II"/>
    <property type="match status" value="1"/>
</dbReference>
<dbReference type="GO" id="GO:0003677">
    <property type="term" value="F:DNA binding"/>
    <property type="evidence" value="ECO:0007669"/>
    <property type="project" value="UniProtKB-KW"/>
</dbReference>
<dbReference type="STRING" id="614.XJ20_11975"/>
<dbReference type="PANTHER" id="PTHR30419:SF2">
    <property type="entry name" value="LYSR FAMILY TRANSCRIPTIONAL REGULATOR"/>
    <property type="match status" value="1"/>
</dbReference>
<keyword evidence="5" id="KW-0804">Transcription</keyword>
<dbReference type="EMBL" id="CP033893">
    <property type="protein sequence ID" value="QDL32199.1"/>
    <property type="molecule type" value="Genomic_DNA"/>
</dbReference>
<keyword evidence="4" id="KW-0238">DNA-binding</keyword>
<comment type="similarity">
    <text evidence="1">Belongs to the LysR transcriptional regulatory family.</text>
</comment>
<dbReference type="InterPro" id="IPR000847">
    <property type="entry name" value="LysR_HTH_N"/>
</dbReference>
<evidence type="ECO:0000256" key="3">
    <source>
        <dbReference type="ARBA" id="ARBA00023015"/>
    </source>
</evidence>
<dbReference type="GO" id="GO:0003700">
    <property type="term" value="F:DNA-binding transcription factor activity"/>
    <property type="evidence" value="ECO:0007669"/>
    <property type="project" value="InterPro"/>
</dbReference>
<evidence type="ECO:0000256" key="1">
    <source>
        <dbReference type="ARBA" id="ARBA00009437"/>
    </source>
</evidence>
<dbReference type="CDD" id="cd08421">
    <property type="entry name" value="PBP2_LTTR_like_1"/>
    <property type="match status" value="1"/>
</dbReference>
<dbReference type="Pfam" id="PF03466">
    <property type="entry name" value="LysR_substrate"/>
    <property type="match status" value="1"/>
</dbReference>
<dbReference type="InterPro" id="IPR050950">
    <property type="entry name" value="HTH-type_LysR_regulators"/>
</dbReference>
<evidence type="ECO:0000313" key="7">
    <source>
        <dbReference type="EMBL" id="QDL32199.1"/>
    </source>
</evidence>
<proteinExistence type="inferred from homology"/>
<dbReference type="GO" id="GO:0005829">
    <property type="term" value="C:cytosol"/>
    <property type="evidence" value="ECO:0007669"/>
    <property type="project" value="TreeGrafter"/>
</dbReference>
<name>A0A515CVK3_SERLI</name>
<sequence>MHFDFTDLRLFIAVAEAGSITAGADRACLSLASASARIRGLEQQAGIQLLARGARGVQTTQAGERLLGHARLLLQQSERLRGDMAEFSPGNACHLRILANTVAASAFLPELLADYLLLNPQTDIALEDLPSTAISQSILDQTADIGIVANHADLRGLESYPFRQDRLVLALPVDHPLAGRASVSFSETLAYDFIGLSDDSALQQHLAQHALRNGGPMRLRARAGSFEVVCRMVTRGAGIAVVPEEIARQWPGMQVRILALDDTWATRQLSIVVRQLAQLPLPAQRLIAFLQPQ</sequence>
<gene>
    <name evidence="7" type="ORF">EGO53_10515</name>
</gene>
<protein>
    <submittedName>
        <fullName evidence="7">LysR family transcriptional regulator</fullName>
    </submittedName>
</protein>
<keyword evidence="2" id="KW-0678">Repressor</keyword>
<evidence type="ECO:0000256" key="5">
    <source>
        <dbReference type="ARBA" id="ARBA00023163"/>
    </source>
</evidence>
<dbReference type="RefSeq" id="WP_142815244.1">
    <property type="nucleotide sequence ID" value="NZ_CP033893.1"/>
</dbReference>
<evidence type="ECO:0000259" key="6">
    <source>
        <dbReference type="PROSITE" id="PS50931"/>
    </source>
</evidence>
<evidence type="ECO:0000313" key="8">
    <source>
        <dbReference type="Proteomes" id="UP000317572"/>
    </source>
</evidence>
<dbReference type="InterPro" id="IPR036390">
    <property type="entry name" value="WH_DNA-bd_sf"/>
</dbReference>
<dbReference type="Pfam" id="PF00126">
    <property type="entry name" value="HTH_1"/>
    <property type="match status" value="1"/>
</dbReference>
<dbReference type="InterPro" id="IPR036388">
    <property type="entry name" value="WH-like_DNA-bd_sf"/>
</dbReference>
<organism evidence="7 8">
    <name type="scientific">Serratia liquefaciens</name>
    <dbReference type="NCBI Taxonomy" id="614"/>
    <lineage>
        <taxon>Bacteria</taxon>
        <taxon>Pseudomonadati</taxon>
        <taxon>Pseudomonadota</taxon>
        <taxon>Gammaproteobacteria</taxon>
        <taxon>Enterobacterales</taxon>
        <taxon>Yersiniaceae</taxon>
        <taxon>Serratia</taxon>
    </lineage>
</organism>
<reference evidence="7 8" key="1">
    <citation type="submission" date="2018-11" db="EMBL/GenBank/DDBJ databases">
        <title>The first complete genome of Serratia liquefaciens isolated from metalophyte plant revel distinctness adaptive mechanisms in an extreme habitat.</title>
        <authorList>
            <person name="Caneschi W.L."/>
            <person name="Sanchez A.B."/>
            <person name="Felestrino E.B."/>
            <person name="Assis R.A.B."/>
            <person name="Lemes C.G.C."/>
            <person name="Cordeiro I.F."/>
            <person name="Fonseca N.P."/>
            <person name="Villa M."/>
            <person name="Vieira I.T."/>
            <person name="Moraes L.A."/>
            <person name="Kamino L.H.Y."/>
            <person name="do Carmo F."/>
            <person name="Garcia C.M."/>
            <person name="Almeida N.F."/>
            <person name="Silva R.S."/>
            <person name="Ferro J.A."/>
            <person name="Ferro M.I.T."/>
            <person name="Varani A.M."/>
            <person name="Ferreira R.M."/>
            <person name="dos Santos V.L."/>
            <person name="Silva U.C."/>
            <person name="Setubal J.C."/>
            <person name="Moreira L.M."/>
        </authorList>
    </citation>
    <scope>NUCLEOTIDE SEQUENCE [LARGE SCALE GENOMIC DNA]</scope>
    <source>
        <strain evidence="7 8">FG3</strain>
    </source>
</reference>
<dbReference type="PROSITE" id="PS50931">
    <property type="entry name" value="HTH_LYSR"/>
    <property type="match status" value="1"/>
</dbReference>
<accession>A0A515CVK3</accession>
<dbReference type="Proteomes" id="UP000317572">
    <property type="component" value="Chromosome"/>
</dbReference>
<dbReference type="AlphaFoldDB" id="A0A515CVK3"/>
<keyword evidence="3" id="KW-0805">Transcription regulation</keyword>